<comment type="caution">
    <text evidence="5">The sequence shown here is derived from an EMBL/GenBank/DDBJ whole genome shotgun (WGS) entry which is preliminary data.</text>
</comment>
<keyword evidence="6" id="KW-1185">Reference proteome</keyword>
<name>A0A839EZG8_9GAMM</name>
<accession>A0A839EZG8</accession>
<dbReference type="Proteomes" id="UP000550401">
    <property type="component" value="Unassembled WGS sequence"/>
</dbReference>
<dbReference type="Pfam" id="PF14312">
    <property type="entry name" value="FG-GAP_2"/>
    <property type="match status" value="1"/>
</dbReference>
<protein>
    <recommendedName>
        <fullName evidence="7">FG-GAP repeat protein</fullName>
    </recommendedName>
</protein>
<dbReference type="InterPro" id="IPR011043">
    <property type="entry name" value="Gal_Oxase/kelch_b-propeller"/>
</dbReference>
<dbReference type="InterPro" id="IPR013519">
    <property type="entry name" value="Int_alpha_beta-p"/>
</dbReference>
<feature type="chain" id="PRO_5032775086" description="FG-GAP repeat protein" evidence="4">
    <location>
        <begin position="24"/>
        <end position="477"/>
    </location>
</feature>
<dbReference type="InterPro" id="IPR013517">
    <property type="entry name" value="FG-GAP"/>
</dbReference>
<organism evidence="5 6">
    <name type="scientific">Dokdonella fugitiva</name>
    <dbReference type="NCBI Taxonomy" id="328517"/>
    <lineage>
        <taxon>Bacteria</taxon>
        <taxon>Pseudomonadati</taxon>
        <taxon>Pseudomonadota</taxon>
        <taxon>Gammaproteobacteria</taxon>
        <taxon>Lysobacterales</taxon>
        <taxon>Rhodanobacteraceae</taxon>
        <taxon>Dokdonella</taxon>
    </lineage>
</organism>
<dbReference type="SUPFAM" id="SSF50965">
    <property type="entry name" value="Galactose oxidase, central domain"/>
    <property type="match status" value="1"/>
</dbReference>
<evidence type="ECO:0000256" key="2">
    <source>
        <dbReference type="ARBA" id="ARBA00022737"/>
    </source>
</evidence>
<dbReference type="PANTHER" id="PTHR36220">
    <property type="entry name" value="UNNAMED PRODUCT"/>
    <property type="match status" value="1"/>
</dbReference>
<dbReference type="AlphaFoldDB" id="A0A839EZG8"/>
<keyword evidence="1 4" id="KW-0732">Signal</keyword>
<dbReference type="InterPro" id="IPR028994">
    <property type="entry name" value="Integrin_alpha_N"/>
</dbReference>
<proteinExistence type="predicted"/>
<dbReference type="EMBL" id="JACGXL010000001">
    <property type="protein sequence ID" value="MBA8887059.1"/>
    <property type="molecule type" value="Genomic_DNA"/>
</dbReference>
<dbReference type="SMART" id="SM00191">
    <property type="entry name" value="Int_alpha"/>
    <property type="match status" value="3"/>
</dbReference>
<evidence type="ECO:0000256" key="1">
    <source>
        <dbReference type="ARBA" id="ARBA00022729"/>
    </source>
</evidence>
<sequence>MPAPFHVSMIAAASIAVATNARAALPLAPSGPDAPAGESAAPAAVESGADAWFLGSIVSGVPTTGTNTFGDAVSVSGRRIAIGAYNTPCPAPLAGRCGDAYVYDYAPGPAPTRYHVPSPNPSAGAGYGVSVAIDGDWLLVGAPDEHRGAGYFAGNVYLFHFVDGNWNAVPLQTPDEAGALLGQSVAVSASGLAVAGMPHQSRTSPPALTNNGAVATFVRDAAGEWSYEGIVRAATPASNAYFGSAVGLHAYVLPPGILDGYGIAVGAPGTSVLGQPNAGEGYAYTRGRDDLQWTSAGFFNLGAAAHSGARFGAAAAIDGALVAFGVPGRIKALDAPAAGSVVFARRSGADWSTYAADEVYGTQQEGAAFGSAIALQGDDAFIGAPAFAFSASGNGQVQQFHHATGTPEHWDYVAYILEYYPNEDAHFGASLALDGTYLAIGSPGSPLFGQPPESDRVGMAYVYRADAIFEGGFDGVE</sequence>
<dbReference type="RefSeq" id="WP_182530083.1">
    <property type="nucleotide sequence ID" value="NZ_JACGXL010000001.1"/>
</dbReference>
<reference evidence="5 6" key="1">
    <citation type="submission" date="2020-07" db="EMBL/GenBank/DDBJ databases">
        <title>Genomic Encyclopedia of Type Strains, Phase IV (KMG-V): Genome sequencing to study the core and pangenomes of soil and plant-associated prokaryotes.</title>
        <authorList>
            <person name="Whitman W."/>
        </authorList>
    </citation>
    <scope>NUCLEOTIDE SEQUENCE [LARGE SCALE GENOMIC DNA]</scope>
    <source>
        <strain evidence="5 6">RH2WT43</strain>
    </source>
</reference>
<keyword evidence="3" id="KW-0325">Glycoprotein</keyword>
<evidence type="ECO:0008006" key="7">
    <source>
        <dbReference type="Google" id="ProtNLM"/>
    </source>
</evidence>
<evidence type="ECO:0000313" key="5">
    <source>
        <dbReference type="EMBL" id="MBA8887059.1"/>
    </source>
</evidence>
<dbReference type="Gene3D" id="2.130.10.130">
    <property type="entry name" value="Integrin alpha, N-terminal"/>
    <property type="match status" value="2"/>
</dbReference>
<gene>
    <name evidence="5" type="ORF">FHW12_001250</name>
</gene>
<dbReference type="PANTHER" id="PTHR36220:SF1">
    <property type="entry name" value="GAMMA TUBULIN COMPLEX COMPONENT C-TERMINAL DOMAIN-CONTAINING PROTEIN"/>
    <property type="match status" value="1"/>
</dbReference>
<keyword evidence="2" id="KW-0677">Repeat</keyword>
<dbReference type="PROSITE" id="PS51470">
    <property type="entry name" value="FG_GAP"/>
    <property type="match status" value="1"/>
</dbReference>
<evidence type="ECO:0000256" key="3">
    <source>
        <dbReference type="ARBA" id="ARBA00023180"/>
    </source>
</evidence>
<evidence type="ECO:0000313" key="6">
    <source>
        <dbReference type="Proteomes" id="UP000550401"/>
    </source>
</evidence>
<feature type="signal peptide" evidence="4">
    <location>
        <begin position="1"/>
        <end position="23"/>
    </location>
</feature>
<evidence type="ECO:0000256" key="4">
    <source>
        <dbReference type="SAM" id="SignalP"/>
    </source>
</evidence>